<dbReference type="GO" id="GO:0000338">
    <property type="term" value="P:protein deneddylation"/>
    <property type="evidence" value="ECO:0007669"/>
    <property type="project" value="TreeGrafter"/>
</dbReference>
<dbReference type="PANTHER" id="PTHR46468:SF1">
    <property type="entry name" value="SENTRIN-SPECIFIC PROTEASE 8"/>
    <property type="match status" value="1"/>
</dbReference>
<keyword evidence="3" id="KW-0378">Hydrolase</keyword>
<organism evidence="7 8">
    <name type="scientific">Zalerion maritima</name>
    <dbReference type="NCBI Taxonomy" id="339359"/>
    <lineage>
        <taxon>Eukaryota</taxon>
        <taxon>Fungi</taxon>
        <taxon>Dikarya</taxon>
        <taxon>Ascomycota</taxon>
        <taxon>Pezizomycotina</taxon>
        <taxon>Sordariomycetes</taxon>
        <taxon>Lulworthiomycetidae</taxon>
        <taxon>Lulworthiales</taxon>
        <taxon>Lulworthiaceae</taxon>
        <taxon>Zalerion</taxon>
    </lineage>
</organism>
<evidence type="ECO:0000256" key="5">
    <source>
        <dbReference type="SAM" id="MobiDB-lite"/>
    </source>
</evidence>
<evidence type="ECO:0000313" key="7">
    <source>
        <dbReference type="EMBL" id="KAJ2900505.1"/>
    </source>
</evidence>
<feature type="domain" description="Ubiquitin-like protease family profile" evidence="6">
    <location>
        <begin position="155"/>
        <end position="317"/>
    </location>
</feature>
<sequence length="365" mass="41156">MSPSPAVVGHRTLRDVPFHHALPEHPPRCLPACTTLSASADGSNSRAFASTAPQLCDNTHRIYTNDSTKHKSRIITASITRANQLPISNPLEQSGRHPGESPFEPNTEVPSTSRPKPEMPLAKKFSKFRENYRSTRSSQLSLPGKPSDPYLSYYDTLLTNDDMIALENDWLTDNNIAFWEEYLERKYLAQYPQAKIQLLRPTITFLLMKEKDINLVKNALPDLTGITHIFLPINDSRILNAAESGSHWSLLLVSMIDGAAFHYDSLGGSNVRDAKEATQQLRLLLGKYISFYNMDDCPQQENMKDCGVFVCILMRHLLLKRLLQANATQKVSMSMANKMIDSHGGRQEMKTIISHMCRTAIERQQ</sequence>
<name>A0AAD5RQA6_9PEZI</name>
<dbReference type="InterPro" id="IPR044613">
    <property type="entry name" value="Nep1/2-like"/>
</dbReference>
<dbReference type="InterPro" id="IPR038765">
    <property type="entry name" value="Papain-like_cys_pep_sf"/>
</dbReference>
<comment type="caution">
    <text evidence="7">The sequence shown here is derived from an EMBL/GenBank/DDBJ whole genome shotgun (WGS) entry which is preliminary data.</text>
</comment>
<dbReference type="EMBL" id="JAKWBI020000171">
    <property type="protein sequence ID" value="KAJ2900505.1"/>
    <property type="molecule type" value="Genomic_DNA"/>
</dbReference>
<comment type="similarity">
    <text evidence="1">Belongs to the peptidase C48 family.</text>
</comment>
<evidence type="ECO:0000256" key="2">
    <source>
        <dbReference type="ARBA" id="ARBA00022670"/>
    </source>
</evidence>
<dbReference type="PANTHER" id="PTHR46468">
    <property type="entry name" value="SENTRIN-SPECIFIC PROTEASE 8"/>
    <property type="match status" value="1"/>
</dbReference>
<feature type="region of interest" description="Disordered" evidence="5">
    <location>
        <begin position="84"/>
        <end position="120"/>
    </location>
</feature>
<evidence type="ECO:0000256" key="3">
    <source>
        <dbReference type="ARBA" id="ARBA00022801"/>
    </source>
</evidence>
<dbReference type="GO" id="GO:0008234">
    <property type="term" value="F:cysteine-type peptidase activity"/>
    <property type="evidence" value="ECO:0007669"/>
    <property type="project" value="UniProtKB-KW"/>
</dbReference>
<dbReference type="PROSITE" id="PS50600">
    <property type="entry name" value="ULP_PROTEASE"/>
    <property type="match status" value="1"/>
</dbReference>
<dbReference type="GO" id="GO:0019784">
    <property type="term" value="F:deNEDDylase activity"/>
    <property type="evidence" value="ECO:0007669"/>
    <property type="project" value="InterPro"/>
</dbReference>
<dbReference type="FunFam" id="3.40.395.10:FF:000008">
    <property type="entry name" value="Ulp1 protease family protein"/>
    <property type="match status" value="1"/>
</dbReference>
<proteinExistence type="inferred from homology"/>
<evidence type="ECO:0000256" key="1">
    <source>
        <dbReference type="ARBA" id="ARBA00005234"/>
    </source>
</evidence>
<dbReference type="Gene3D" id="3.40.395.10">
    <property type="entry name" value="Adenoviral Proteinase, Chain A"/>
    <property type="match status" value="1"/>
</dbReference>
<dbReference type="Pfam" id="PF02902">
    <property type="entry name" value="Peptidase_C48"/>
    <property type="match status" value="1"/>
</dbReference>
<gene>
    <name evidence="7" type="ORF">MKZ38_002410</name>
</gene>
<dbReference type="AlphaFoldDB" id="A0AAD5RQA6"/>
<accession>A0AAD5RQA6</accession>
<reference evidence="7" key="1">
    <citation type="submission" date="2022-07" db="EMBL/GenBank/DDBJ databases">
        <title>Draft genome sequence of Zalerion maritima ATCC 34329, a (micro)plastics degrading marine fungus.</title>
        <authorList>
            <person name="Paco A."/>
            <person name="Goncalves M.F.M."/>
            <person name="Rocha-Santos T.A.P."/>
            <person name="Alves A."/>
        </authorList>
    </citation>
    <scope>NUCLEOTIDE SEQUENCE</scope>
    <source>
        <strain evidence="7">ATCC 34329</strain>
    </source>
</reference>
<evidence type="ECO:0000256" key="4">
    <source>
        <dbReference type="ARBA" id="ARBA00022807"/>
    </source>
</evidence>
<dbReference type="InterPro" id="IPR003653">
    <property type="entry name" value="Peptidase_C48_C"/>
</dbReference>
<keyword evidence="2" id="KW-0645">Protease</keyword>
<evidence type="ECO:0000259" key="6">
    <source>
        <dbReference type="PROSITE" id="PS50600"/>
    </source>
</evidence>
<dbReference type="GO" id="GO:0006508">
    <property type="term" value="P:proteolysis"/>
    <property type="evidence" value="ECO:0007669"/>
    <property type="project" value="UniProtKB-KW"/>
</dbReference>
<dbReference type="Proteomes" id="UP001201980">
    <property type="component" value="Unassembled WGS sequence"/>
</dbReference>
<evidence type="ECO:0000313" key="8">
    <source>
        <dbReference type="Proteomes" id="UP001201980"/>
    </source>
</evidence>
<keyword evidence="8" id="KW-1185">Reference proteome</keyword>
<protein>
    <recommendedName>
        <fullName evidence="6">Ubiquitin-like protease family profile domain-containing protein</fullName>
    </recommendedName>
</protein>
<keyword evidence="4" id="KW-0788">Thiol protease</keyword>
<dbReference type="SUPFAM" id="SSF54001">
    <property type="entry name" value="Cysteine proteinases"/>
    <property type="match status" value="1"/>
</dbReference>